<dbReference type="PANTHER" id="PTHR42951:SF17">
    <property type="entry name" value="METALLO-BETA-LACTAMASE DOMAIN-CONTAINING PROTEIN"/>
    <property type="match status" value="1"/>
</dbReference>
<sequence length="330" mass="37247">MSEPAERLLARLGIHRIETPSPFSAVTTNSYFIDGDEPTLIDSGLATEEAYESVLAGLAHIGRKIADIKRIILTHGHADHRALAPRIVEETGAEAFCHPLEIGKVTYVSQEQKTRVNSEATAFFRTMGVPEESIPALVEGPKSPTIKPRLKHVSFLNDAEEIQLGMVSLQVLHTPGHSSGSICLYEPDNRLLFTGDTLLPTSRITALIELDMLLKNPEYDPLKQHLESLQRLFTLQAAHVLPGHGEDFHEYESVVRELGDRHEKRQRHILRALRHEPRTLYEICRSVFLFASPDDLFLALSEVLGNIQILLQKRIVTEHYRERIAYYEKA</sequence>
<accession>A0A419ERM9</accession>
<dbReference type="AlphaFoldDB" id="A0A419ERM9"/>
<dbReference type="EMBL" id="QZKI01000121">
    <property type="protein sequence ID" value="RJP65878.1"/>
    <property type="molecule type" value="Genomic_DNA"/>
</dbReference>
<dbReference type="SUPFAM" id="SSF56281">
    <property type="entry name" value="Metallo-hydrolase/oxidoreductase"/>
    <property type="match status" value="1"/>
</dbReference>
<proteinExistence type="predicted"/>
<gene>
    <name evidence="2" type="ORF">C4532_16760</name>
</gene>
<dbReference type="Proteomes" id="UP000285961">
    <property type="component" value="Unassembled WGS sequence"/>
</dbReference>
<dbReference type="InterPro" id="IPR050855">
    <property type="entry name" value="NDM-1-like"/>
</dbReference>
<reference evidence="2 3" key="1">
    <citation type="journal article" date="2017" name="ISME J.">
        <title>Energy and carbon metabolisms in a deep terrestrial subsurface fluid microbial community.</title>
        <authorList>
            <person name="Momper L."/>
            <person name="Jungbluth S.P."/>
            <person name="Lee M.D."/>
            <person name="Amend J.P."/>
        </authorList>
    </citation>
    <scope>NUCLEOTIDE SEQUENCE [LARGE SCALE GENOMIC DNA]</scope>
    <source>
        <strain evidence="2">SURF_17</strain>
    </source>
</reference>
<protein>
    <submittedName>
        <fullName evidence="2">MBL fold metallo-hydrolase</fullName>
    </submittedName>
</protein>
<evidence type="ECO:0000313" key="2">
    <source>
        <dbReference type="EMBL" id="RJP65878.1"/>
    </source>
</evidence>
<dbReference type="InterPro" id="IPR001279">
    <property type="entry name" value="Metallo-B-lactamas"/>
</dbReference>
<feature type="domain" description="Metallo-beta-lactamase" evidence="1">
    <location>
        <begin position="27"/>
        <end position="244"/>
    </location>
</feature>
<name>A0A419ERM9_9BACT</name>
<dbReference type="Pfam" id="PF00753">
    <property type="entry name" value="Lactamase_B"/>
    <property type="match status" value="1"/>
</dbReference>
<dbReference type="PANTHER" id="PTHR42951">
    <property type="entry name" value="METALLO-BETA-LACTAMASE DOMAIN-CONTAINING"/>
    <property type="match status" value="1"/>
</dbReference>
<dbReference type="GO" id="GO:0016787">
    <property type="term" value="F:hydrolase activity"/>
    <property type="evidence" value="ECO:0007669"/>
    <property type="project" value="UniProtKB-KW"/>
</dbReference>
<dbReference type="SMART" id="SM00849">
    <property type="entry name" value="Lactamase_B"/>
    <property type="match status" value="1"/>
</dbReference>
<dbReference type="InterPro" id="IPR036866">
    <property type="entry name" value="RibonucZ/Hydroxyglut_hydro"/>
</dbReference>
<evidence type="ECO:0000313" key="3">
    <source>
        <dbReference type="Proteomes" id="UP000285961"/>
    </source>
</evidence>
<comment type="caution">
    <text evidence="2">The sequence shown here is derived from an EMBL/GenBank/DDBJ whole genome shotgun (WGS) entry which is preliminary data.</text>
</comment>
<organism evidence="2 3">
    <name type="scientific">Candidatus Abyssobacteria bacterium SURF_17</name>
    <dbReference type="NCBI Taxonomy" id="2093361"/>
    <lineage>
        <taxon>Bacteria</taxon>
        <taxon>Pseudomonadati</taxon>
        <taxon>Candidatus Hydrogenedentota</taxon>
        <taxon>Candidatus Abyssobacteria</taxon>
    </lineage>
</organism>
<keyword evidence="2" id="KW-0378">Hydrolase</keyword>
<dbReference type="Gene3D" id="3.60.15.10">
    <property type="entry name" value="Ribonuclease Z/Hydroxyacylglutathione hydrolase-like"/>
    <property type="match status" value="1"/>
</dbReference>
<evidence type="ECO:0000259" key="1">
    <source>
        <dbReference type="SMART" id="SM00849"/>
    </source>
</evidence>